<dbReference type="OrthoDB" id="1062941at2759"/>
<evidence type="ECO:0000256" key="4">
    <source>
        <dbReference type="PROSITE-ProRule" id="PRU01343"/>
    </source>
</evidence>
<evidence type="ECO:0000256" key="2">
    <source>
        <dbReference type="ARBA" id="ARBA00022771"/>
    </source>
</evidence>
<keyword evidence="2 4" id="KW-0863">Zinc-finger</keyword>
<dbReference type="GO" id="GO:0008270">
    <property type="term" value="F:zinc ion binding"/>
    <property type="evidence" value="ECO:0007669"/>
    <property type="project" value="UniProtKB-KW"/>
</dbReference>
<dbReference type="PANTHER" id="PTHR33248">
    <property type="entry name" value="ZINC ION-BINDING PROTEIN"/>
    <property type="match status" value="1"/>
</dbReference>
<accession>A0A9R0IW18</accession>
<proteinExistence type="predicted"/>
<dbReference type="AlphaFoldDB" id="A0A9R0IW18"/>
<dbReference type="PROSITE" id="PS51999">
    <property type="entry name" value="ZF_GRF"/>
    <property type="match status" value="1"/>
</dbReference>
<keyword evidence="3" id="KW-0862">Zinc</keyword>
<evidence type="ECO:0000313" key="6">
    <source>
        <dbReference type="Proteomes" id="UP000813463"/>
    </source>
</evidence>
<reference evidence="6" key="1">
    <citation type="journal article" date="2021" name="Nat. Commun.">
        <title>Genomic analyses provide insights into spinach domestication and the genetic basis of agronomic traits.</title>
        <authorList>
            <person name="Cai X."/>
            <person name="Sun X."/>
            <person name="Xu C."/>
            <person name="Sun H."/>
            <person name="Wang X."/>
            <person name="Ge C."/>
            <person name="Zhang Z."/>
            <person name="Wang Q."/>
            <person name="Fei Z."/>
            <person name="Jiao C."/>
            <person name="Wang Q."/>
        </authorList>
    </citation>
    <scope>NUCLEOTIDE SEQUENCE [LARGE SCALE GENOMIC DNA]</scope>
    <source>
        <strain evidence="6">cv. Varoflay</strain>
    </source>
</reference>
<keyword evidence="6" id="KW-1185">Reference proteome</keyword>
<dbReference type="Proteomes" id="UP000813463">
    <property type="component" value="Chromosome 5"/>
</dbReference>
<name>A0A9R0IW18_SPIOL</name>
<sequence>MSSHSHSSLRRFRTTCDCGIPYDGPLKAWTMENPGREFITCKFYDYATGRRGCKFFEWVDEGILYWQKDITNQLLLEKKIFQSQIDLLKREISRHEEDGVVEVLMLTAM</sequence>
<gene>
    <name evidence="7" type="primary">LOC110794660</name>
</gene>
<reference evidence="7" key="2">
    <citation type="submission" date="2025-08" db="UniProtKB">
        <authorList>
            <consortium name="RefSeq"/>
        </authorList>
    </citation>
    <scope>IDENTIFICATION</scope>
    <source>
        <tissue evidence="7">Leaf</tissue>
    </source>
</reference>
<dbReference type="GeneID" id="110794660"/>
<protein>
    <recommendedName>
        <fullName evidence="5">GRF-type domain-containing protein</fullName>
    </recommendedName>
</protein>
<feature type="domain" description="GRF-type" evidence="5">
    <location>
        <begin position="16"/>
        <end position="62"/>
    </location>
</feature>
<evidence type="ECO:0000256" key="3">
    <source>
        <dbReference type="ARBA" id="ARBA00022833"/>
    </source>
</evidence>
<evidence type="ECO:0000313" key="7">
    <source>
        <dbReference type="RefSeq" id="XP_021855319.1"/>
    </source>
</evidence>
<keyword evidence="1" id="KW-0479">Metal-binding</keyword>
<dbReference type="RefSeq" id="XP_021855319.1">
    <property type="nucleotide sequence ID" value="XM_021999627.1"/>
</dbReference>
<evidence type="ECO:0000256" key="1">
    <source>
        <dbReference type="ARBA" id="ARBA00022723"/>
    </source>
</evidence>
<evidence type="ECO:0000259" key="5">
    <source>
        <dbReference type="PROSITE" id="PS51999"/>
    </source>
</evidence>
<dbReference type="KEGG" id="soe:110794660"/>
<dbReference type="InterPro" id="IPR010666">
    <property type="entry name" value="Znf_GRF"/>
</dbReference>
<organism evidence="6 7">
    <name type="scientific">Spinacia oleracea</name>
    <name type="common">Spinach</name>
    <dbReference type="NCBI Taxonomy" id="3562"/>
    <lineage>
        <taxon>Eukaryota</taxon>
        <taxon>Viridiplantae</taxon>
        <taxon>Streptophyta</taxon>
        <taxon>Embryophyta</taxon>
        <taxon>Tracheophyta</taxon>
        <taxon>Spermatophyta</taxon>
        <taxon>Magnoliopsida</taxon>
        <taxon>eudicotyledons</taxon>
        <taxon>Gunneridae</taxon>
        <taxon>Pentapetalae</taxon>
        <taxon>Caryophyllales</taxon>
        <taxon>Chenopodiaceae</taxon>
        <taxon>Chenopodioideae</taxon>
        <taxon>Anserineae</taxon>
        <taxon>Spinacia</taxon>
    </lineage>
</organism>